<gene>
    <name evidence="2" type="ORF">HGRIS_006563</name>
</gene>
<feature type="compositionally biased region" description="Basic and acidic residues" evidence="1">
    <location>
        <begin position="606"/>
        <end position="615"/>
    </location>
</feature>
<proteinExistence type="predicted"/>
<sequence length="641" mass="71748">MHLITLRLAANAKQTDIKRDLVCQFTIILSDFLQKYPKVDKEAFHPKLCDAQFLDTLAYVYKTVLSGKLTPAVFRHDSKERQDYKTALTYQYQLLDEYLGLWIEDTRSIRAVQEKPILQRILDQMPLKIGMLTLCGLGEASVLKPDALLCPLFCVDFIKELGAVLKPTSKGMNLILRFLMPMGEKAVGQHTGGSPLEIPARVLKRYFGVNNKDVEFLGAKILNHILQNLQGVVTSISNDTPLTNPVPYLKKITEAVGAKHPGEDIKAVMTKYLPAFGYYLRHMISINEKAEELWFHSTKETGSSAHPFVNDHNALTYDIILNKTDFETKKAIVQTKMNVERYHEELRGALIDIEDMLLAHSKDYIIVIPGKSGLKLVDRTAEILGDFDLVDKDILINVIDGYTKENIQVVQAMLKVFKSSPIGKVYSEERKGVVVENKIYKGFKQLLQDMLESAHRHQFRISNPDDPNVLGTEIDKNHVKEFFAQVGFNDLVKGEKEDASKHYLAPRDTFLENIEHIKTHVANTKAGPSKSKRKEPVLPAYLQAPPEKPAKRTKAPTSGDSPKGKRPRVDKGKGKGKVVSPEMVESEDDIEPDDANTADKGGSGINDKDMEGEKDAEGDDNAEGEKDVAPQAPGTEMEVDD</sequence>
<comment type="caution">
    <text evidence="2">The sequence shown here is derived from an EMBL/GenBank/DDBJ whole genome shotgun (WGS) entry which is preliminary data.</text>
</comment>
<organism evidence="2 3">
    <name type="scientific">Hohenbuehelia grisea</name>
    <dbReference type="NCBI Taxonomy" id="104357"/>
    <lineage>
        <taxon>Eukaryota</taxon>
        <taxon>Fungi</taxon>
        <taxon>Dikarya</taxon>
        <taxon>Basidiomycota</taxon>
        <taxon>Agaricomycotina</taxon>
        <taxon>Agaricomycetes</taxon>
        <taxon>Agaricomycetidae</taxon>
        <taxon>Agaricales</taxon>
        <taxon>Pleurotineae</taxon>
        <taxon>Pleurotaceae</taxon>
        <taxon>Hohenbuehelia</taxon>
    </lineage>
</organism>
<feature type="region of interest" description="Disordered" evidence="1">
    <location>
        <begin position="521"/>
        <end position="641"/>
    </location>
</feature>
<accession>A0ABR3J9W7</accession>
<evidence type="ECO:0000256" key="1">
    <source>
        <dbReference type="SAM" id="MobiDB-lite"/>
    </source>
</evidence>
<evidence type="ECO:0000313" key="2">
    <source>
        <dbReference type="EMBL" id="KAL0952273.1"/>
    </source>
</evidence>
<protein>
    <submittedName>
        <fullName evidence="2">Uncharacterized protein</fullName>
    </submittedName>
</protein>
<dbReference type="EMBL" id="JASNQZ010000010">
    <property type="protein sequence ID" value="KAL0952273.1"/>
    <property type="molecule type" value="Genomic_DNA"/>
</dbReference>
<keyword evidence="3" id="KW-1185">Reference proteome</keyword>
<reference evidence="3" key="1">
    <citation type="submission" date="2024-06" db="EMBL/GenBank/DDBJ databases">
        <title>Multi-omics analyses provide insights into the biosynthesis of the anticancer antibiotic pleurotin in Hohenbuehelia grisea.</title>
        <authorList>
            <person name="Weaver J.A."/>
            <person name="Alberti F."/>
        </authorList>
    </citation>
    <scope>NUCLEOTIDE SEQUENCE [LARGE SCALE GENOMIC DNA]</scope>
    <source>
        <strain evidence="3">T-177</strain>
    </source>
</reference>
<evidence type="ECO:0000313" key="3">
    <source>
        <dbReference type="Proteomes" id="UP001556367"/>
    </source>
</evidence>
<name>A0ABR3J9W7_9AGAR</name>
<dbReference type="Proteomes" id="UP001556367">
    <property type="component" value="Unassembled WGS sequence"/>
</dbReference>
<feature type="compositionally biased region" description="Acidic residues" evidence="1">
    <location>
        <begin position="584"/>
        <end position="596"/>
    </location>
</feature>